<dbReference type="Proteomes" id="UP000215590">
    <property type="component" value="Unassembled WGS sequence"/>
</dbReference>
<dbReference type="AlphaFoldDB" id="A0A256FWV4"/>
<accession>A0A256FWV4</accession>
<keyword evidence="2" id="KW-1185">Reference proteome</keyword>
<sequence length="237" mass="26259">MSEQPIRAKILAAAADVLKTLPLMGKLMINTKSGGATHERIGVVEQVEVRDGWIYFTGDEHHSRIELTAIASLIADRSSVMQEKVYPRIDLLAADETVIGSVIGFEGAEPFDKALHGFEFTALEPKEKEQGATETLEVGEDDPGLAPFAKAQRNNADVRIAIDLPSFKQEWRGQMPEPRLSRGFINVMKPDFHLHLKAGNVTSWRADEQGEDLVFYALNKENEETGLIVSGKKEAFQ</sequence>
<name>A0A256FWV4_9HYPH</name>
<dbReference type="InterPro" id="IPR053733">
    <property type="entry name" value="Heme_Transport_Util_sf"/>
</dbReference>
<dbReference type="EMBL" id="NNRJ01000018">
    <property type="protein sequence ID" value="OYR19313.1"/>
    <property type="molecule type" value="Genomic_DNA"/>
</dbReference>
<evidence type="ECO:0000313" key="1">
    <source>
        <dbReference type="EMBL" id="OYR19313.1"/>
    </source>
</evidence>
<gene>
    <name evidence="1" type="ORF">CEV31_1883</name>
</gene>
<dbReference type="Gene3D" id="3.40.1570.10">
    <property type="entry name" value="HemS/ChuS/ChuX like domains"/>
    <property type="match status" value="1"/>
</dbReference>
<comment type="caution">
    <text evidence="1">The sequence shown here is derived from an EMBL/GenBank/DDBJ whole genome shotgun (WGS) entry which is preliminary data.</text>
</comment>
<dbReference type="SUPFAM" id="SSF144064">
    <property type="entry name" value="Heme iron utilization protein-like"/>
    <property type="match status" value="1"/>
</dbReference>
<protein>
    <submittedName>
        <fullName evidence="1">Heme utilization ChuX/HutX family protein</fullName>
    </submittedName>
</protein>
<evidence type="ECO:0000313" key="2">
    <source>
        <dbReference type="Proteomes" id="UP000215590"/>
    </source>
</evidence>
<proteinExistence type="predicted"/>
<organism evidence="1 2">
    <name type="scientific">Brucella thiophenivorans</name>
    <dbReference type="NCBI Taxonomy" id="571255"/>
    <lineage>
        <taxon>Bacteria</taxon>
        <taxon>Pseudomonadati</taxon>
        <taxon>Pseudomonadota</taxon>
        <taxon>Alphaproteobacteria</taxon>
        <taxon>Hyphomicrobiales</taxon>
        <taxon>Brucellaceae</taxon>
        <taxon>Brucella/Ochrobactrum group</taxon>
        <taxon>Brucella</taxon>
    </lineage>
</organism>
<reference evidence="1 2" key="1">
    <citation type="submission" date="2017-07" db="EMBL/GenBank/DDBJ databases">
        <title>Phylogenetic study on the rhizospheric bacterium Ochrobactrum sp. A44.</title>
        <authorList>
            <person name="Krzyzanowska D.M."/>
            <person name="Ossowicki A."/>
            <person name="Rajewska M."/>
            <person name="Maciag T."/>
            <person name="Kaczynski Z."/>
            <person name="Czerwicka M."/>
            <person name="Jafra S."/>
        </authorList>
    </citation>
    <scope>NUCLEOTIDE SEQUENCE [LARGE SCALE GENOMIC DNA]</scope>
    <source>
        <strain evidence="1 2">DSM 7216</strain>
    </source>
</reference>
<dbReference type="RefSeq" id="WP_094506699.1">
    <property type="nucleotide sequence ID" value="NZ_JBHEEK010000008.1"/>
</dbReference>